<dbReference type="VEuPathDB" id="FungiDB:AB675_7963"/>
<evidence type="ECO:0000256" key="2">
    <source>
        <dbReference type="SAM" id="MobiDB-lite"/>
    </source>
</evidence>
<accession>A0A0N1HC37</accession>
<keyword evidence="5" id="KW-1185">Reference proteome</keyword>
<dbReference type="STRING" id="1664694.A0A0N1HC37"/>
<name>A0A0N1HC37_9EURO</name>
<dbReference type="GO" id="GO:0006511">
    <property type="term" value="P:ubiquitin-dependent protein catabolic process"/>
    <property type="evidence" value="ECO:0007669"/>
    <property type="project" value="TreeGrafter"/>
</dbReference>
<protein>
    <submittedName>
        <fullName evidence="4">COP9 signalosome complex subunit 3</fullName>
    </submittedName>
</protein>
<sequence>MDATLGEAAQLTPTLLSQNEDSYNAIATNVVSKLRGAIPPSAATKNTLDALHPTADTIPYFFVVAAAIKHVTSSGKSVEGQLPRALLPDGELWPYISSLLLEFDPIQARYAGQPLATILDTVSYGAQQTQNYAPAIQRLYLHLDTSYLCPAMLLAGAFADSLLIVTRPIYHIPLGDKTVESRAAKNKCSIEELTDGWLTHASGLTYRVTPRMFLEYNAMCALCHMALGQYQQAILFLEVVLIAPTGSGATSQIAVDAYKKWILLNLITTGKVPEYPKPVYQATSRNVRSLAKPYECIMEAFKSRDPSRLSAEMHEGADVWQADSTLGLIQDVYQAHRRYNVLHLGKTFAAIPVSQVVSMLGSDQNGEPTVQEYLQNLIATGGLRATLTPASDSSDQILRFLPDTISKKSELEMEQDLNNREVQLRALLKRIGEVEHRMQLSKEYVDNLKKLKKTRDEDDQMQANVDKTKANVAAGKKPPTTYDIDEDMMGDEF</sequence>
<reference evidence="4 5" key="1">
    <citation type="submission" date="2015-06" db="EMBL/GenBank/DDBJ databases">
        <title>Draft genome of the ant-associated black yeast Phialophora attae CBS 131958.</title>
        <authorList>
            <person name="Moreno L.F."/>
            <person name="Stielow B.J."/>
            <person name="de Hoog S."/>
            <person name="Vicente V.A."/>
            <person name="Weiss V.A."/>
            <person name="de Vries M."/>
            <person name="Cruz L.M."/>
            <person name="Souza E.M."/>
        </authorList>
    </citation>
    <scope>NUCLEOTIDE SEQUENCE [LARGE SCALE GENOMIC DNA]</scope>
    <source>
        <strain evidence="4 5">CBS 131958</strain>
    </source>
</reference>
<evidence type="ECO:0000259" key="3">
    <source>
        <dbReference type="Pfam" id="PF22788"/>
    </source>
</evidence>
<feature type="compositionally biased region" description="Acidic residues" evidence="2">
    <location>
        <begin position="483"/>
        <end position="493"/>
    </location>
</feature>
<organism evidence="4 5">
    <name type="scientific">Cyphellophora attinorum</name>
    <dbReference type="NCBI Taxonomy" id="1664694"/>
    <lineage>
        <taxon>Eukaryota</taxon>
        <taxon>Fungi</taxon>
        <taxon>Dikarya</taxon>
        <taxon>Ascomycota</taxon>
        <taxon>Pezizomycotina</taxon>
        <taxon>Eurotiomycetes</taxon>
        <taxon>Chaetothyriomycetidae</taxon>
        <taxon>Chaetothyriales</taxon>
        <taxon>Cyphellophoraceae</taxon>
        <taxon>Cyphellophora</taxon>
    </lineage>
</organism>
<dbReference type="GeneID" id="28740250"/>
<comment type="caution">
    <text evidence="4">The sequence shown here is derived from an EMBL/GenBank/DDBJ whole genome shotgun (WGS) entry which is preliminary data.</text>
</comment>
<evidence type="ECO:0000313" key="5">
    <source>
        <dbReference type="Proteomes" id="UP000038010"/>
    </source>
</evidence>
<dbReference type="Proteomes" id="UP000038010">
    <property type="component" value="Unassembled WGS sequence"/>
</dbReference>
<dbReference type="InterPro" id="IPR050756">
    <property type="entry name" value="CSN3"/>
</dbReference>
<dbReference type="OrthoDB" id="29061at2759"/>
<evidence type="ECO:0000256" key="1">
    <source>
        <dbReference type="ARBA" id="ARBA00022490"/>
    </source>
</evidence>
<proteinExistence type="predicted"/>
<dbReference type="InterPro" id="IPR055089">
    <property type="entry name" value="COP9_N"/>
</dbReference>
<feature type="domain" description="COP9 signalosome complex subunit 3 N-terminal helical repeats" evidence="3">
    <location>
        <begin position="206"/>
        <end position="277"/>
    </location>
</feature>
<dbReference type="PANTHER" id="PTHR10758:SF1">
    <property type="entry name" value="COP9 SIGNALOSOME COMPLEX SUBUNIT 3"/>
    <property type="match status" value="1"/>
</dbReference>
<dbReference type="Pfam" id="PF22788">
    <property type="entry name" value="COP9_hel_rpt"/>
    <property type="match status" value="1"/>
</dbReference>
<gene>
    <name evidence="4" type="ORF">AB675_7963</name>
</gene>
<dbReference type="GO" id="GO:0008180">
    <property type="term" value="C:COP9 signalosome"/>
    <property type="evidence" value="ECO:0007669"/>
    <property type="project" value="TreeGrafter"/>
</dbReference>
<dbReference type="RefSeq" id="XP_018001153.1">
    <property type="nucleotide sequence ID" value="XM_018148370.1"/>
</dbReference>
<feature type="region of interest" description="Disordered" evidence="2">
    <location>
        <begin position="473"/>
        <end position="493"/>
    </location>
</feature>
<keyword evidence="1" id="KW-0963">Cytoplasm</keyword>
<dbReference type="AlphaFoldDB" id="A0A0N1HC37"/>
<evidence type="ECO:0000313" key="4">
    <source>
        <dbReference type="EMBL" id="KPI41190.1"/>
    </source>
</evidence>
<dbReference type="PANTHER" id="PTHR10758">
    <property type="entry name" value="26S PROTEASOME NON-ATPASE REGULATORY SUBUNIT 3/COP9 SIGNALOSOME COMPLEX SUBUNIT 3"/>
    <property type="match status" value="1"/>
</dbReference>
<dbReference type="EMBL" id="LFJN01000010">
    <property type="protein sequence ID" value="KPI41190.1"/>
    <property type="molecule type" value="Genomic_DNA"/>
</dbReference>